<dbReference type="InterPro" id="IPR032488">
    <property type="entry name" value="DUF5049"/>
</dbReference>
<keyword evidence="2" id="KW-1185">Reference proteome</keyword>
<dbReference type="Proteomes" id="UP001082703">
    <property type="component" value="Unassembled WGS sequence"/>
</dbReference>
<name>A0ABT4BT12_9FIRM</name>
<accession>A0ABT4BT12</accession>
<proteinExistence type="predicted"/>
<reference evidence="1 2" key="1">
    <citation type="submission" date="2022-11" db="EMBL/GenBank/DDBJ databases">
        <authorList>
            <person name="Caiyu Z."/>
        </authorList>
    </citation>
    <scope>NUCLEOTIDE SEQUENCE [LARGE SCALE GENOMIC DNA]</scope>
    <source>
        <strain evidence="1 2">YR-4</strain>
    </source>
</reference>
<comment type="caution">
    <text evidence="1">The sequence shown here is derived from an EMBL/GenBank/DDBJ whole genome shotgun (WGS) entry which is preliminary data.</text>
</comment>
<protein>
    <submittedName>
        <fullName evidence="1">DUF5049 domain-containing protein</fullName>
    </submittedName>
</protein>
<evidence type="ECO:0000313" key="2">
    <source>
        <dbReference type="Proteomes" id="UP001082703"/>
    </source>
</evidence>
<sequence length="61" mass="6940">MAGAFTEKIREQILAVRATGKANMFDISAVQRIAYENGFYELVDYLETDRTAYARFILTGE</sequence>
<evidence type="ECO:0000313" key="1">
    <source>
        <dbReference type="EMBL" id="MCY1714027.1"/>
    </source>
</evidence>
<organism evidence="1 2">
    <name type="scientific">Caproiciproducens galactitolivorans</name>
    <dbReference type="NCBI Taxonomy" id="642589"/>
    <lineage>
        <taxon>Bacteria</taxon>
        <taxon>Bacillati</taxon>
        <taxon>Bacillota</taxon>
        <taxon>Clostridia</taxon>
        <taxon>Eubacteriales</taxon>
        <taxon>Acutalibacteraceae</taxon>
        <taxon>Caproiciproducens</taxon>
    </lineage>
</organism>
<dbReference type="Pfam" id="PF16468">
    <property type="entry name" value="DUF5049"/>
    <property type="match status" value="1"/>
</dbReference>
<gene>
    <name evidence="1" type="ORF">OUY18_07150</name>
</gene>
<dbReference type="EMBL" id="JAPOHA010000006">
    <property type="protein sequence ID" value="MCY1714027.1"/>
    <property type="molecule type" value="Genomic_DNA"/>
</dbReference>